<name>A0A1B6VZJ5_9NEIS</name>
<evidence type="ECO:0000313" key="3">
    <source>
        <dbReference type="EMBL" id="OAM43676.1"/>
    </source>
</evidence>
<feature type="region of interest" description="Disordered" evidence="1">
    <location>
        <begin position="44"/>
        <end position="82"/>
    </location>
</feature>
<feature type="compositionally biased region" description="Polar residues" evidence="1">
    <location>
        <begin position="51"/>
        <end position="62"/>
    </location>
</feature>
<accession>A0A1B6VZJ5</accession>
<evidence type="ECO:0000313" key="4">
    <source>
        <dbReference type="Proteomes" id="UP000077726"/>
    </source>
</evidence>
<dbReference type="InterPro" id="IPR023319">
    <property type="entry name" value="Tex-like_HTH_dom_sf"/>
</dbReference>
<proteinExistence type="predicted"/>
<gene>
    <name evidence="3" type="ORF">A7Q00_04465</name>
</gene>
<evidence type="ECO:0000256" key="1">
    <source>
        <dbReference type="SAM" id="MobiDB-lite"/>
    </source>
</evidence>
<evidence type="ECO:0000259" key="2">
    <source>
        <dbReference type="Pfam" id="PF09371"/>
    </source>
</evidence>
<keyword evidence="4" id="KW-1185">Reference proteome</keyword>
<dbReference type="Proteomes" id="UP000077726">
    <property type="component" value="Unassembled WGS sequence"/>
</dbReference>
<organism evidence="3 4">
    <name type="scientific">Eikenella halliae</name>
    <dbReference type="NCBI Taxonomy" id="1795832"/>
    <lineage>
        <taxon>Bacteria</taxon>
        <taxon>Pseudomonadati</taxon>
        <taxon>Pseudomonadota</taxon>
        <taxon>Betaproteobacteria</taxon>
        <taxon>Neisseriales</taxon>
        <taxon>Neisseriaceae</taxon>
        <taxon>Eikenella</taxon>
    </lineage>
</organism>
<reference evidence="4" key="1">
    <citation type="submission" date="2016-05" db="EMBL/GenBank/DDBJ databases">
        <title>Draft genome of Corynebacterium afermentans subsp. afermentans LCDC 88199T.</title>
        <authorList>
            <person name="Bernier A.-M."/>
            <person name="Bernard K."/>
        </authorList>
    </citation>
    <scope>NUCLEOTIDE SEQUENCE [LARGE SCALE GENOMIC DNA]</scope>
    <source>
        <strain evidence="4">NML130454</strain>
    </source>
</reference>
<feature type="domain" description="Tex-like protein N-terminal" evidence="2">
    <location>
        <begin position="1"/>
        <end position="49"/>
    </location>
</feature>
<comment type="caution">
    <text evidence="3">The sequence shown here is derived from an EMBL/GenBank/DDBJ whole genome shotgun (WGS) entry which is preliminary data.</text>
</comment>
<dbReference type="STRING" id="1795832.A7Q00_04465"/>
<dbReference type="Pfam" id="PF09371">
    <property type="entry name" value="Tex_N"/>
    <property type="match status" value="1"/>
</dbReference>
<dbReference type="SUPFAM" id="SSF158832">
    <property type="entry name" value="Tex N-terminal region-like"/>
    <property type="match status" value="1"/>
</dbReference>
<dbReference type="InterPro" id="IPR018974">
    <property type="entry name" value="Tex-like_N"/>
</dbReference>
<dbReference type="AlphaFoldDB" id="A0A1B6VZJ5"/>
<feature type="compositionally biased region" description="Basic residues" evidence="1">
    <location>
        <begin position="67"/>
        <end position="82"/>
    </location>
</feature>
<dbReference type="EMBL" id="LXSQ01000012">
    <property type="protein sequence ID" value="OAM43676.1"/>
    <property type="molecule type" value="Genomic_DNA"/>
</dbReference>
<protein>
    <recommendedName>
        <fullName evidence="2">Tex-like protein N-terminal domain-containing protein</fullName>
    </recommendedName>
</protein>
<dbReference type="Gene3D" id="1.10.10.650">
    <property type="entry name" value="RuvA domain 2-like"/>
    <property type="match status" value="1"/>
</dbReference>
<sequence>MNITQILSQELSATAAQITAAVSLLDDGATVPFIARYRKEATGGLDDTQPLIKSSYDQTAQNPAICHQKRQQPQHRRLGVSS</sequence>